<evidence type="ECO:0000256" key="2">
    <source>
        <dbReference type="ARBA" id="ARBA00007236"/>
    </source>
</evidence>
<comment type="caution">
    <text evidence="6">The sequence shown here is derived from an EMBL/GenBank/DDBJ whole genome shotgun (WGS) entry which is preliminary data.</text>
</comment>
<evidence type="ECO:0000256" key="4">
    <source>
        <dbReference type="ARBA" id="ARBA00022729"/>
    </source>
</evidence>
<dbReference type="Pfam" id="PF06083">
    <property type="entry name" value="IL17"/>
    <property type="match status" value="1"/>
</dbReference>
<dbReference type="Proteomes" id="UP001152320">
    <property type="component" value="Chromosome 6"/>
</dbReference>
<dbReference type="EMBL" id="JAIZAY010000006">
    <property type="protein sequence ID" value="KAJ8040214.1"/>
    <property type="molecule type" value="Genomic_DNA"/>
</dbReference>
<dbReference type="InterPro" id="IPR010345">
    <property type="entry name" value="IL-17_fam"/>
</dbReference>
<evidence type="ECO:0000256" key="1">
    <source>
        <dbReference type="ARBA" id="ARBA00004613"/>
    </source>
</evidence>
<protein>
    <submittedName>
        <fullName evidence="6">Interleukin-17D</fullName>
    </submittedName>
</protein>
<dbReference type="InterPro" id="IPR029034">
    <property type="entry name" value="Cystine-knot_cytokine"/>
</dbReference>
<organism evidence="6 7">
    <name type="scientific">Holothuria leucospilota</name>
    <name type="common">Black long sea cucumber</name>
    <name type="synonym">Mertensiothuria leucospilota</name>
    <dbReference type="NCBI Taxonomy" id="206669"/>
    <lineage>
        <taxon>Eukaryota</taxon>
        <taxon>Metazoa</taxon>
        <taxon>Echinodermata</taxon>
        <taxon>Eleutherozoa</taxon>
        <taxon>Echinozoa</taxon>
        <taxon>Holothuroidea</taxon>
        <taxon>Aspidochirotacea</taxon>
        <taxon>Aspidochirotida</taxon>
        <taxon>Holothuriidae</taxon>
        <taxon>Holothuria</taxon>
    </lineage>
</organism>
<gene>
    <name evidence="6" type="ORF">HOLleu_14443</name>
</gene>
<comment type="similarity">
    <text evidence="2">Belongs to the IL-17 family.</text>
</comment>
<sequence>MKAIESTVFLPFILLSLSAVRAVFQDHDYIGDCLVSNRSVYQNYLDTRSEFYPYEPDFYGIRLFDETQEDRRINENPYHDDMPDEGNCPVKSPRPPPSHNFHPHAVNARSMCPWHYKIDFQPQRFPTTLALAKCNCGSCLDPFTNEIRDDLTCQPIFYKIKVLRKVGCTDGFFKYELHEQEIPVACACMRNPSADK</sequence>
<dbReference type="GO" id="GO:0005576">
    <property type="term" value="C:extracellular region"/>
    <property type="evidence" value="ECO:0007669"/>
    <property type="project" value="UniProtKB-SubCell"/>
</dbReference>
<feature type="signal peptide" evidence="5">
    <location>
        <begin position="1"/>
        <end position="25"/>
    </location>
</feature>
<keyword evidence="7" id="KW-1185">Reference proteome</keyword>
<dbReference type="GO" id="GO:0005125">
    <property type="term" value="F:cytokine activity"/>
    <property type="evidence" value="ECO:0007669"/>
    <property type="project" value="InterPro"/>
</dbReference>
<reference evidence="6" key="1">
    <citation type="submission" date="2021-10" db="EMBL/GenBank/DDBJ databases">
        <title>Tropical sea cucumber genome reveals ecological adaptation and Cuvierian tubules defense mechanism.</title>
        <authorList>
            <person name="Chen T."/>
        </authorList>
    </citation>
    <scope>NUCLEOTIDE SEQUENCE</scope>
    <source>
        <strain evidence="6">Nanhai2018</strain>
        <tissue evidence="6">Muscle</tissue>
    </source>
</reference>
<evidence type="ECO:0000313" key="6">
    <source>
        <dbReference type="EMBL" id="KAJ8040214.1"/>
    </source>
</evidence>
<name>A0A9Q1HBQ3_HOLLE</name>
<dbReference type="Gene3D" id="2.10.90.10">
    <property type="entry name" value="Cystine-knot cytokines"/>
    <property type="match status" value="1"/>
</dbReference>
<dbReference type="OrthoDB" id="6038945at2759"/>
<evidence type="ECO:0000313" key="7">
    <source>
        <dbReference type="Proteomes" id="UP001152320"/>
    </source>
</evidence>
<accession>A0A9Q1HBQ3</accession>
<evidence type="ECO:0000256" key="5">
    <source>
        <dbReference type="SAM" id="SignalP"/>
    </source>
</evidence>
<keyword evidence="3" id="KW-0964">Secreted</keyword>
<proteinExistence type="inferred from homology"/>
<evidence type="ECO:0000256" key="3">
    <source>
        <dbReference type="ARBA" id="ARBA00022525"/>
    </source>
</evidence>
<dbReference type="SUPFAM" id="SSF57501">
    <property type="entry name" value="Cystine-knot cytokines"/>
    <property type="match status" value="1"/>
</dbReference>
<comment type="subcellular location">
    <subcellularLocation>
        <location evidence="1">Secreted</location>
    </subcellularLocation>
</comment>
<keyword evidence="4 5" id="KW-0732">Signal</keyword>
<feature type="chain" id="PRO_5040397984" evidence="5">
    <location>
        <begin position="26"/>
        <end position="196"/>
    </location>
</feature>
<dbReference type="AlphaFoldDB" id="A0A9Q1HBQ3"/>